<organism evidence="19 20">
    <name type="scientific">Rhynchosporium graminicola</name>
    <dbReference type="NCBI Taxonomy" id="2792576"/>
    <lineage>
        <taxon>Eukaryota</taxon>
        <taxon>Fungi</taxon>
        <taxon>Dikarya</taxon>
        <taxon>Ascomycota</taxon>
        <taxon>Pezizomycotina</taxon>
        <taxon>Leotiomycetes</taxon>
        <taxon>Helotiales</taxon>
        <taxon>Ploettnerulaceae</taxon>
        <taxon>Rhynchosporium</taxon>
    </lineage>
</organism>
<comment type="similarity">
    <text evidence="4">Belongs to the RBT5 family.</text>
</comment>
<feature type="domain" description="CFEM" evidence="18">
    <location>
        <begin position="9"/>
        <end position="121"/>
    </location>
</feature>
<gene>
    <name evidence="19" type="ORF">RCO7_05037</name>
</gene>
<evidence type="ECO:0000256" key="12">
    <source>
        <dbReference type="ARBA" id="ARBA00023288"/>
    </source>
</evidence>
<feature type="compositionally biased region" description="Basic and acidic residues" evidence="15">
    <location>
        <begin position="464"/>
        <end position="477"/>
    </location>
</feature>
<evidence type="ECO:0000256" key="11">
    <source>
        <dbReference type="ARBA" id="ARBA00023157"/>
    </source>
</evidence>
<evidence type="ECO:0000256" key="6">
    <source>
        <dbReference type="ARBA" id="ARBA00022622"/>
    </source>
</evidence>
<evidence type="ECO:0000313" key="19">
    <source>
        <dbReference type="EMBL" id="CZS96152.1"/>
    </source>
</evidence>
<keyword evidence="14" id="KW-0479">Metal-binding</keyword>
<dbReference type="GO" id="GO:0098552">
    <property type="term" value="C:side of membrane"/>
    <property type="evidence" value="ECO:0007669"/>
    <property type="project" value="UniProtKB-KW"/>
</dbReference>
<dbReference type="Pfam" id="PF05730">
    <property type="entry name" value="CFEM"/>
    <property type="match status" value="1"/>
</dbReference>
<feature type="disulfide bond" evidence="14">
    <location>
        <begin position="37"/>
        <end position="77"/>
    </location>
</feature>
<evidence type="ECO:0000256" key="5">
    <source>
        <dbReference type="ARBA" id="ARBA00022525"/>
    </source>
</evidence>
<evidence type="ECO:0000256" key="9">
    <source>
        <dbReference type="ARBA" id="ARBA00022989"/>
    </source>
</evidence>
<feature type="chain" id="PRO_5009445993" evidence="17">
    <location>
        <begin position="21"/>
        <end position="477"/>
    </location>
</feature>
<feature type="transmembrane region" description="Helical" evidence="16">
    <location>
        <begin position="133"/>
        <end position="152"/>
    </location>
</feature>
<evidence type="ECO:0000256" key="4">
    <source>
        <dbReference type="ARBA" id="ARBA00010031"/>
    </source>
</evidence>
<name>A0A1E1KDQ8_9HELO</name>
<keyword evidence="20" id="KW-1185">Reference proteome</keyword>
<feature type="compositionally biased region" description="Polar residues" evidence="15">
    <location>
        <begin position="417"/>
        <end position="432"/>
    </location>
</feature>
<feature type="transmembrane region" description="Helical" evidence="16">
    <location>
        <begin position="204"/>
        <end position="226"/>
    </location>
</feature>
<keyword evidence="6" id="KW-0336">GPI-anchor</keyword>
<evidence type="ECO:0000259" key="18">
    <source>
        <dbReference type="PROSITE" id="PS52012"/>
    </source>
</evidence>
<protein>
    <submittedName>
        <fullName evidence="19">Related to integral membrane protein PTH11</fullName>
    </submittedName>
</protein>
<feature type="disulfide bond" evidence="14">
    <location>
        <begin position="60"/>
        <end position="93"/>
    </location>
</feature>
<feature type="disulfide bond" evidence="14">
    <location>
        <begin position="51"/>
        <end position="58"/>
    </location>
</feature>
<keyword evidence="14" id="KW-0349">Heme</keyword>
<evidence type="ECO:0000256" key="14">
    <source>
        <dbReference type="PROSITE-ProRule" id="PRU01356"/>
    </source>
</evidence>
<dbReference type="STRING" id="914237.A0A1E1KDQ8"/>
<comment type="subcellular location">
    <subcellularLocation>
        <location evidence="2">Membrane</location>
        <topology evidence="2">Lipid-anchor</topology>
        <topology evidence="2">GPI-anchor</topology>
    </subcellularLocation>
    <subcellularLocation>
        <location evidence="1">Membrane</location>
        <topology evidence="1">Multi-pass membrane protein</topology>
    </subcellularLocation>
    <subcellularLocation>
        <location evidence="3">Secreted</location>
    </subcellularLocation>
</comment>
<evidence type="ECO:0000256" key="8">
    <source>
        <dbReference type="ARBA" id="ARBA00022729"/>
    </source>
</evidence>
<feature type="transmembrane region" description="Helical" evidence="16">
    <location>
        <begin position="103"/>
        <end position="121"/>
    </location>
</feature>
<keyword evidence="6" id="KW-0325">Glycoprotein</keyword>
<comment type="caution">
    <text evidence="19">The sequence shown here is derived from an EMBL/GenBank/DDBJ whole genome shotgun (WGS) entry which is preliminary data.</text>
</comment>
<feature type="signal peptide" evidence="17">
    <location>
        <begin position="1"/>
        <end position="20"/>
    </location>
</feature>
<dbReference type="GO" id="GO:0005576">
    <property type="term" value="C:extracellular region"/>
    <property type="evidence" value="ECO:0007669"/>
    <property type="project" value="UniProtKB-SubCell"/>
</dbReference>
<feature type="transmembrane region" description="Helical" evidence="16">
    <location>
        <begin position="314"/>
        <end position="334"/>
    </location>
</feature>
<dbReference type="EMBL" id="FJUW01000012">
    <property type="protein sequence ID" value="CZS96152.1"/>
    <property type="molecule type" value="Genomic_DNA"/>
</dbReference>
<dbReference type="InterPro" id="IPR049326">
    <property type="entry name" value="Rhodopsin_dom_fungi"/>
</dbReference>
<feature type="transmembrane region" description="Helical" evidence="16">
    <location>
        <begin position="238"/>
        <end position="262"/>
    </location>
</feature>
<evidence type="ECO:0000256" key="17">
    <source>
        <dbReference type="SAM" id="SignalP"/>
    </source>
</evidence>
<keyword evidence="5" id="KW-0964">Secreted</keyword>
<feature type="disulfide bond" evidence="14">
    <location>
        <begin position="41"/>
        <end position="72"/>
    </location>
</feature>
<keyword evidence="14" id="KW-0408">Iron</keyword>
<dbReference type="Pfam" id="PF20684">
    <property type="entry name" value="Fung_rhodopsin"/>
    <property type="match status" value="1"/>
</dbReference>
<feature type="binding site" description="axial binding residue" evidence="14">
    <location>
        <position position="55"/>
    </location>
    <ligand>
        <name>heme</name>
        <dbReference type="ChEBI" id="CHEBI:30413"/>
    </ligand>
    <ligandPart>
        <name>Fe</name>
        <dbReference type="ChEBI" id="CHEBI:18248"/>
    </ligandPart>
</feature>
<evidence type="ECO:0000313" key="20">
    <source>
        <dbReference type="Proteomes" id="UP000178129"/>
    </source>
</evidence>
<keyword evidence="10 16" id="KW-0472">Membrane</keyword>
<dbReference type="InterPro" id="IPR052337">
    <property type="entry name" value="SAT4-like"/>
</dbReference>
<proteinExistence type="inferred from homology"/>
<evidence type="ECO:0000256" key="7">
    <source>
        <dbReference type="ARBA" id="ARBA00022692"/>
    </source>
</evidence>
<evidence type="ECO:0000256" key="13">
    <source>
        <dbReference type="ARBA" id="ARBA00038359"/>
    </source>
</evidence>
<keyword evidence="9 16" id="KW-1133">Transmembrane helix</keyword>
<evidence type="ECO:0000256" key="10">
    <source>
        <dbReference type="ARBA" id="ARBA00023136"/>
    </source>
</evidence>
<dbReference type="AlphaFoldDB" id="A0A1E1KDQ8"/>
<evidence type="ECO:0000256" key="1">
    <source>
        <dbReference type="ARBA" id="ARBA00004141"/>
    </source>
</evidence>
<feature type="compositionally biased region" description="Basic and acidic residues" evidence="15">
    <location>
        <begin position="437"/>
        <end position="457"/>
    </location>
</feature>
<reference evidence="20" key="1">
    <citation type="submission" date="2016-03" db="EMBL/GenBank/DDBJ databases">
        <authorList>
            <person name="Ploux O."/>
        </authorList>
    </citation>
    <scope>NUCLEOTIDE SEQUENCE [LARGE SCALE GENOMIC DNA]</scope>
    <source>
        <strain evidence="20">UK7</strain>
    </source>
</reference>
<dbReference type="SMART" id="SM00747">
    <property type="entry name" value="CFEM"/>
    <property type="match status" value="1"/>
</dbReference>
<dbReference type="InParanoid" id="A0A1E1KDQ8"/>
<dbReference type="PANTHER" id="PTHR33048">
    <property type="entry name" value="PTH11-LIKE INTEGRAL MEMBRANE PROTEIN (AFU_ORTHOLOGUE AFUA_5G11245)"/>
    <property type="match status" value="1"/>
</dbReference>
<feature type="transmembrane region" description="Helical" evidence="16">
    <location>
        <begin position="282"/>
        <end position="302"/>
    </location>
</feature>
<dbReference type="PROSITE" id="PS52012">
    <property type="entry name" value="CFEM"/>
    <property type="match status" value="1"/>
</dbReference>
<keyword evidence="12" id="KW-0449">Lipoprotein</keyword>
<keyword evidence="7 16" id="KW-0812">Transmembrane</keyword>
<keyword evidence="8 17" id="KW-0732">Signal</keyword>
<dbReference type="Proteomes" id="UP000178129">
    <property type="component" value="Unassembled WGS sequence"/>
</dbReference>
<evidence type="ECO:0000256" key="15">
    <source>
        <dbReference type="SAM" id="MobiDB-lite"/>
    </source>
</evidence>
<dbReference type="GO" id="GO:0046872">
    <property type="term" value="F:metal ion binding"/>
    <property type="evidence" value="ECO:0007669"/>
    <property type="project" value="UniProtKB-UniRule"/>
</dbReference>
<evidence type="ECO:0000256" key="3">
    <source>
        <dbReference type="ARBA" id="ARBA00004613"/>
    </source>
</evidence>
<evidence type="ECO:0000256" key="2">
    <source>
        <dbReference type="ARBA" id="ARBA00004589"/>
    </source>
</evidence>
<evidence type="ECO:0000256" key="16">
    <source>
        <dbReference type="SAM" id="Phobius"/>
    </source>
</evidence>
<accession>A0A1E1KDQ8</accession>
<comment type="similarity">
    <text evidence="13">Belongs to the SAT4 family.</text>
</comment>
<sequence length="477" mass="53270">MKKAFIAILFLAAVPPFTLAVKTGTEAVALLKQLPPCALTCLATSVAKSTCSPTDTACVCSNAPLNAVIRTCVQSSCKIKAALKTLNVTHHLCEDPIRDARNYYNTVSDVFGILSGIAVLLRLYSRWISAQHFWYDDYIIAFAIAIGIPGTVMNVKGCKRAPSQYPMAANNKLKVTYNGLGLDIWQVGYKQITDFIHVFFAMELLYFTELGMVKMSILFFYLRLFPSPTFRRWVGGTAILNGIFTFVFVTIGLFSCAPLSFYWKRWDGEHKGKCLNINALGWSHAAVSIAFDIWMLALPMFQLRGLKLHWKKKIGVASMFGVGAFVTLVSILRLRTLVKFAVSQNPTWDYTAVGAWSTVEINTAIICACMPNLRLLLVHYFPRFMESSRSPSYAISKNRNEGNRAVPGDISTDRSIEGSNNGSFRTADFSSEASDDSNEKKTSLGELPRVESRKYDDNLEYSVEPDHERKHETGNWI</sequence>
<dbReference type="PANTHER" id="PTHR33048:SF143">
    <property type="entry name" value="EXTRACELLULAR MEMBRANE PROTEIN CFEM DOMAIN-CONTAINING PROTEIN-RELATED"/>
    <property type="match status" value="1"/>
</dbReference>
<keyword evidence="11 14" id="KW-1015">Disulfide bond</keyword>
<feature type="region of interest" description="Disordered" evidence="15">
    <location>
        <begin position="392"/>
        <end position="477"/>
    </location>
</feature>
<dbReference type="InterPro" id="IPR008427">
    <property type="entry name" value="Extracellular_membr_CFEM_dom"/>
</dbReference>